<dbReference type="Proteomes" id="UP000324897">
    <property type="component" value="Chromosome 5"/>
</dbReference>
<dbReference type="OrthoDB" id="696847at2759"/>
<dbReference type="AlphaFoldDB" id="A0A5J9W8C3"/>
<evidence type="ECO:0000313" key="2">
    <source>
        <dbReference type="EMBL" id="TVU44559.1"/>
    </source>
</evidence>
<dbReference type="InterPro" id="IPR011676">
    <property type="entry name" value="DUF1618"/>
</dbReference>
<accession>A0A5J9W8C3</accession>
<proteinExistence type="predicted"/>
<organism evidence="2 3">
    <name type="scientific">Eragrostis curvula</name>
    <name type="common">weeping love grass</name>
    <dbReference type="NCBI Taxonomy" id="38414"/>
    <lineage>
        <taxon>Eukaryota</taxon>
        <taxon>Viridiplantae</taxon>
        <taxon>Streptophyta</taxon>
        <taxon>Embryophyta</taxon>
        <taxon>Tracheophyta</taxon>
        <taxon>Spermatophyta</taxon>
        <taxon>Magnoliopsida</taxon>
        <taxon>Liliopsida</taxon>
        <taxon>Poales</taxon>
        <taxon>Poaceae</taxon>
        <taxon>PACMAD clade</taxon>
        <taxon>Chloridoideae</taxon>
        <taxon>Eragrostideae</taxon>
        <taxon>Eragrostidinae</taxon>
        <taxon>Eragrostis</taxon>
    </lineage>
</organism>
<name>A0A5J9W8C3_9POAL</name>
<dbReference type="EMBL" id="RWGY01000004">
    <property type="protein sequence ID" value="TVU44559.1"/>
    <property type="molecule type" value="Genomic_DNA"/>
</dbReference>
<sequence>MDAPWPSSAFMAVKSRLDVRELTAAKWRRASDTPKIEWATVECASKKAHGCGKHGQKIVEGLTLYVRRPDLASSPSTGCPDLTSAVAISLSAEGARSVEAEVGSPGGELQVRGSLMTVHRQLLVLLVGFRGLDNGNLTYYLVYDSTDASLHMIPYLPAYLNARYTLAPVPVNSADGLKLVLMAREIGSRLAGDGDVVCLCTPATRANPASGTWQMKPQRFPKLPRPFKVEETFSLGGMAFWADLSQGLVYCNLLEECSVVDFQFIKLPHGYEINYYSETTEYMQAEPLERRTTRTIGCVGSSIKFVCIDSRRAHRGHEIVMNVWTLDLQQRFWKRDGGFPCPWNEFSKCIGFMSATELRDVELLYPTLMPDGALCFLLRWRDWVRAREEPCYICSFDMRLKSSLWFGLVRHHSATGPFILPCNFFTEVRRPTPQTSEEAAKRLDTDAGVQTCGCSVPRRQQATSDYYPRYSSLGDKSYCWA</sequence>
<protein>
    <recommendedName>
        <fullName evidence="1">DUF1618 domain-containing protein</fullName>
    </recommendedName>
</protein>
<keyword evidence="3" id="KW-1185">Reference proteome</keyword>
<dbReference type="Pfam" id="PF07762">
    <property type="entry name" value="DUF1618"/>
    <property type="match status" value="1"/>
</dbReference>
<gene>
    <name evidence="2" type="ORF">EJB05_04004</name>
</gene>
<dbReference type="Gramene" id="TVU44559">
    <property type="protein sequence ID" value="TVU44559"/>
    <property type="gene ID" value="EJB05_04004"/>
</dbReference>
<comment type="caution">
    <text evidence="2">The sequence shown here is derived from an EMBL/GenBank/DDBJ whole genome shotgun (WGS) entry which is preliminary data.</text>
</comment>
<evidence type="ECO:0000259" key="1">
    <source>
        <dbReference type="Pfam" id="PF07762"/>
    </source>
</evidence>
<dbReference type="PANTHER" id="PTHR33086:SF54">
    <property type="entry name" value="DUF1618 DOMAIN-CONTAINING PROTEIN"/>
    <property type="match status" value="1"/>
</dbReference>
<reference evidence="2 3" key="1">
    <citation type="journal article" date="2019" name="Sci. Rep.">
        <title>A high-quality genome of Eragrostis curvula grass provides insights into Poaceae evolution and supports new strategies to enhance forage quality.</title>
        <authorList>
            <person name="Carballo J."/>
            <person name="Santos B.A.C.M."/>
            <person name="Zappacosta D."/>
            <person name="Garbus I."/>
            <person name="Selva J.P."/>
            <person name="Gallo C.A."/>
            <person name="Diaz A."/>
            <person name="Albertini E."/>
            <person name="Caccamo M."/>
            <person name="Echenique V."/>
        </authorList>
    </citation>
    <scope>NUCLEOTIDE SEQUENCE [LARGE SCALE GENOMIC DNA]</scope>
    <source>
        <strain evidence="3">cv. Victoria</strain>
        <tissue evidence="2">Leaf</tissue>
    </source>
</reference>
<dbReference type="PANTHER" id="PTHR33086">
    <property type="entry name" value="OS05G0468200 PROTEIN-RELATED"/>
    <property type="match status" value="1"/>
</dbReference>
<feature type="domain" description="DUF1618" evidence="1">
    <location>
        <begin position="241"/>
        <end position="368"/>
    </location>
</feature>
<evidence type="ECO:0000313" key="3">
    <source>
        <dbReference type="Proteomes" id="UP000324897"/>
    </source>
</evidence>